<evidence type="ECO:0000256" key="1">
    <source>
        <dbReference type="SAM" id="Phobius"/>
    </source>
</evidence>
<dbReference type="Proteomes" id="UP000308713">
    <property type="component" value="Unassembled WGS sequence"/>
</dbReference>
<reference evidence="2 3" key="1">
    <citation type="submission" date="2019-05" db="EMBL/GenBank/DDBJ databases">
        <title>Tamlana fucoidanivorans sp. nov., isolated from the surface of algae collected from Fujian province in China.</title>
        <authorList>
            <person name="Li J."/>
        </authorList>
    </citation>
    <scope>NUCLEOTIDE SEQUENCE [LARGE SCALE GENOMIC DNA]</scope>
    <source>
        <strain evidence="2 3">CW2-9</strain>
    </source>
</reference>
<keyword evidence="1" id="KW-1133">Transmembrane helix</keyword>
<dbReference type="RefSeq" id="WP_139698878.1">
    <property type="nucleotide sequence ID" value="NZ_CP074074.1"/>
</dbReference>
<name>A0A5C4SDF9_9FLAO</name>
<protein>
    <recommendedName>
        <fullName evidence="4">PH domain-containing protein</fullName>
    </recommendedName>
</protein>
<evidence type="ECO:0008006" key="4">
    <source>
        <dbReference type="Google" id="ProtNLM"/>
    </source>
</evidence>
<gene>
    <name evidence="2" type="ORF">FGF67_16605</name>
</gene>
<dbReference type="EMBL" id="VDCS01000032">
    <property type="protein sequence ID" value="TNJ40999.1"/>
    <property type="molecule type" value="Genomic_DNA"/>
</dbReference>
<keyword evidence="3" id="KW-1185">Reference proteome</keyword>
<feature type="transmembrane region" description="Helical" evidence="1">
    <location>
        <begin position="12"/>
        <end position="32"/>
    </location>
</feature>
<dbReference type="OrthoDB" id="6028159at2"/>
<keyword evidence="1" id="KW-0812">Transmembrane</keyword>
<proteinExistence type="predicted"/>
<accession>A0A5C4SDF9</accession>
<feature type="transmembrane region" description="Helical" evidence="1">
    <location>
        <begin position="44"/>
        <end position="63"/>
    </location>
</feature>
<comment type="caution">
    <text evidence="2">The sequence shown here is derived from an EMBL/GenBank/DDBJ whole genome shotgun (WGS) entry which is preliminary data.</text>
</comment>
<evidence type="ECO:0000313" key="3">
    <source>
        <dbReference type="Proteomes" id="UP000308713"/>
    </source>
</evidence>
<dbReference type="NCBIfam" id="NF041635">
    <property type="entry name" value="STM3941_fam"/>
    <property type="match status" value="1"/>
</dbReference>
<dbReference type="AlphaFoldDB" id="A0A5C4SDF9"/>
<organism evidence="2 3">
    <name type="scientific">Allotamlana fucoidanivorans</name>
    <dbReference type="NCBI Taxonomy" id="2583814"/>
    <lineage>
        <taxon>Bacteria</taxon>
        <taxon>Pseudomonadati</taxon>
        <taxon>Bacteroidota</taxon>
        <taxon>Flavobacteriia</taxon>
        <taxon>Flavobacteriales</taxon>
        <taxon>Flavobacteriaceae</taxon>
        <taxon>Allotamlana</taxon>
    </lineage>
</organism>
<sequence length="183" mass="21175">MTEIKLYKSPWKAIKLLGLTIPLVAVGVWLILRNESSLLDRIMGWIGVPFFGFGFFLAFFHMFDKRPQIVFNETGIWDRTIKQDLISWELIKNANPLDVFGQKFVTLTVDKSFKRKNTQYGWAKRLEKKVGSTGLDLQLSQIKMKPEKMTNFIKEMIKTEESKRGTLINKYFDSQGNTTANNA</sequence>
<evidence type="ECO:0000313" key="2">
    <source>
        <dbReference type="EMBL" id="TNJ40999.1"/>
    </source>
</evidence>
<dbReference type="InterPro" id="IPR048136">
    <property type="entry name" value="STM3941-like"/>
</dbReference>
<keyword evidence="1" id="KW-0472">Membrane</keyword>